<dbReference type="EMBL" id="CP104874">
    <property type="protein sequence ID" value="WWF04704.1"/>
    <property type="molecule type" value="Genomic_DNA"/>
</dbReference>
<dbReference type="Proteomes" id="UP001381003">
    <property type="component" value="Chromosome"/>
</dbReference>
<dbReference type="InterPro" id="IPR037119">
    <property type="entry name" value="Haem_oxidase_HugZ-like_sf"/>
</dbReference>
<gene>
    <name evidence="1" type="ORF">N5P18_13605</name>
</gene>
<proteinExistence type="predicted"/>
<evidence type="ECO:0008006" key="3">
    <source>
        <dbReference type="Google" id="ProtNLM"/>
    </source>
</evidence>
<evidence type="ECO:0000313" key="1">
    <source>
        <dbReference type="EMBL" id="WWF04704.1"/>
    </source>
</evidence>
<reference evidence="1 2" key="1">
    <citation type="submission" date="2022-09" db="EMBL/GenBank/DDBJ databases">
        <title>Complete genome sequence of Janibacter terrae strain COS04-44, PCL-degrading bacteria isolated from oil spilled coast.</title>
        <authorList>
            <person name="Park H."/>
            <person name="Kim J.Y."/>
            <person name="An S.H."/>
            <person name="Lee C.M."/>
            <person name="Weon H.-Y."/>
        </authorList>
    </citation>
    <scope>NUCLEOTIDE SEQUENCE [LARGE SCALE GENOMIC DNA]</scope>
    <source>
        <strain evidence="1 2">COS04-44</strain>
    </source>
</reference>
<dbReference type="SUPFAM" id="SSF50475">
    <property type="entry name" value="FMN-binding split barrel"/>
    <property type="match status" value="1"/>
</dbReference>
<evidence type="ECO:0000313" key="2">
    <source>
        <dbReference type="Proteomes" id="UP001381003"/>
    </source>
</evidence>
<dbReference type="Gene3D" id="3.20.180.10">
    <property type="entry name" value="PNP-oxidase-like"/>
    <property type="match status" value="1"/>
</dbReference>
<dbReference type="RefSeq" id="WP_338537959.1">
    <property type="nucleotide sequence ID" value="NZ_CP104874.1"/>
</dbReference>
<accession>A0ABZ2FD49</accession>
<protein>
    <recommendedName>
        <fullName evidence="3">DUF2470 domain-containing protein</fullName>
    </recommendedName>
</protein>
<name>A0ABZ2FD49_9MICO</name>
<sequence length="236" mass="24610">MNHPPGLARTVVASASHVEVGIMGHRAPLAAHAVDEGGALLFSLGEAAPECAHLVRPGTSGPVVHAVATDVSGVAHAGRVRGRVTLSGRAEVLAEPVDVGLRAHLGLAERSLVARLEPTEVTLEWSVESGRTARPAVDVDPGDYAAAEPDPLAGWADGWLVHLDSAHRDSLRELVADAVQPVAVVRPVHADADGIVLREHVGVSRRDIRVPFPRAVRCGCEAIQALRVLISVGTLG</sequence>
<organism evidence="1 2">
    <name type="scientific">Janibacter terrae</name>
    <dbReference type="NCBI Taxonomy" id="103817"/>
    <lineage>
        <taxon>Bacteria</taxon>
        <taxon>Bacillati</taxon>
        <taxon>Actinomycetota</taxon>
        <taxon>Actinomycetes</taxon>
        <taxon>Micrococcales</taxon>
        <taxon>Intrasporangiaceae</taxon>
        <taxon>Janibacter</taxon>
    </lineage>
</organism>
<keyword evidence="2" id="KW-1185">Reference proteome</keyword>